<evidence type="ECO:0000256" key="1">
    <source>
        <dbReference type="SAM" id="MobiDB-lite"/>
    </source>
</evidence>
<feature type="non-terminal residue" evidence="2">
    <location>
        <position position="1"/>
    </location>
</feature>
<feature type="compositionally biased region" description="Basic and acidic residues" evidence="1">
    <location>
        <begin position="14"/>
        <end position="23"/>
    </location>
</feature>
<name>A0A454CSX6_VIBHA</name>
<reference evidence="2 3" key="1">
    <citation type="submission" date="2012-10" db="EMBL/GenBank/DDBJ databases">
        <title>Genome sequence of Vibrio Cholerae HENC-02.</title>
        <authorList>
            <person name="Eppinger M."/>
            <person name="Hasan N.A."/>
            <person name="Sengamalay N."/>
            <person name="Hine E."/>
            <person name="Su Q."/>
            <person name="Daugherty S.C."/>
            <person name="Young S."/>
            <person name="Sadzewicz L."/>
            <person name="Tallon L."/>
            <person name="Cebula T.A."/>
            <person name="Ravel J."/>
            <person name="Colwell R.R."/>
        </authorList>
    </citation>
    <scope>NUCLEOTIDE SEQUENCE [LARGE SCALE GENOMIC DNA]</scope>
    <source>
        <strain evidence="2 3">HENC-02</strain>
    </source>
</reference>
<feature type="region of interest" description="Disordered" evidence="1">
    <location>
        <begin position="1"/>
        <end position="23"/>
    </location>
</feature>
<proteinExistence type="predicted"/>
<protein>
    <submittedName>
        <fullName evidence="2">Anaphase-promoting complex, cyclosome, subunit 3 family protein</fullName>
    </submittedName>
</protein>
<dbReference type="EMBL" id="AJSR01002060">
    <property type="protein sequence ID" value="EKM29498.1"/>
    <property type="molecule type" value="Genomic_DNA"/>
</dbReference>
<dbReference type="AlphaFoldDB" id="A0A454CSX6"/>
<comment type="caution">
    <text evidence="2">The sequence shown here is derived from an EMBL/GenBank/DDBJ whole genome shotgun (WGS) entry which is preliminary data.</text>
</comment>
<dbReference type="Proteomes" id="UP000008367">
    <property type="component" value="Unassembled WGS sequence"/>
</dbReference>
<sequence>VLTSSQLPCLSRDTLPRGEDSKR</sequence>
<evidence type="ECO:0000313" key="3">
    <source>
        <dbReference type="Proteomes" id="UP000008367"/>
    </source>
</evidence>
<evidence type="ECO:0000313" key="2">
    <source>
        <dbReference type="EMBL" id="EKM29498.1"/>
    </source>
</evidence>
<accession>A0A454CSX6</accession>
<gene>
    <name evidence="2" type="ORF">VCHENC02_4693B</name>
</gene>
<organism evidence="2 3">
    <name type="scientific">Vibrio harveyi</name>
    <name type="common">Beneckea harveyi</name>
    <dbReference type="NCBI Taxonomy" id="669"/>
    <lineage>
        <taxon>Bacteria</taxon>
        <taxon>Pseudomonadati</taxon>
        <taxon>Pseudomonadota</taxon>
        <taxon>Gammaproteobacteria</taxon>
        <taxon>Vibrionales</taxon>
        <taxon>Vibrionaceae</taxon>
        <taxon>Vibrio</taxon>
    </lineage>
</organism>